<gene>
    <name evidence="1" type="ORF">LCGC14_2122900</name>
</gene>
<organism evidence="1">
    <name type="scientific">marine sediment metagenome</name>
    <dbReference type="NCBI Taxonomy" id="412755"/>
    <lineage>
        <taxon>unclassified sequences</taxon>
        <taxon>metagenomes</taxon>
        <taxon>ecological metagenomes</taxon>
    </lineage>
</organism>
<sequence>MKEWILKDRLNYDDEFSEFIEQSRAVRVKNMVEATTTIDVALKHLNIKENMIGQLNSVVIDFGVWLSKSDKLKIYKPKKGEKVKKEVSYLG</sequence>
<proteinExistence type="predicted"/>
<protein>
    <submittedName>
        <fullName evidence="1">Uncharacterized protein</fullName>
    </submittedName>
</protein>
<evidence type="ECO:0000313" key="1">
    <source>
        <dbReference type="EMBL" id="KKL68645.1"/>
    </source>
</evidence>
<accession>A0A0F9GGS5</accession>
<comment type="caution">
    <text evidence="1">The sequence shown here is derived from an EMBL/GenBank/DDBJ whole genome shotgun (WGS) entry which is preliminary data.</text>
</comment>
<dbReference type="AlphaFoldDB" id="A0A0F9GGS5"/>
<reference evidence="1" key="1">
    <citation type="journal article" date="2015" name="Nature">
        <title>Complex archaea that bridge the gap between prokaryotes and eukaryotes.</title>
        <authorList>
            <person name="Spang A."/>
            <person name="Saw J.H."/>
            <person name="Jorgensen S.L."/>
            <person name="Zaremba-Niedzwiedzka K."/>
            <person name="Martijn J."/>
            <person name="Lind A.E."/>
            <person name="van Eijk R."/>
            <person name="Schleper C."/>
            <person name="Guy L."/>
            <person name="Ettema T.J."/>
        </authorList>
    </citation>
    <scope>NUCLEOTIDE SEQUENCE</scope>
</reference>
<name>A0A0F9GGS5_9ZZZZ</name>
<dbReference type="EMBL" id="LAZR01026465">
    <property type="protein sequence ID" value="KKL68645.1"/>
    <property type="molecule type" value="Genomic_DNA"/>
</dbReference>